<dbReference type="EMBL" id="NHYE01005593">
    <property type="protein sequence ID" value="PPQ68565.1"/>
    <property type="molecule type" value="Genomic_DNA"/>
</dbReference>
<dbReference type="Proteomes" id="UP000284706">
    <property type="component" value="Unassembled WGS sequence"/>
</dbReference>
<dbReference type="InParanoid" id="A0A409VQK2"/>
<gene>
    <name evidence="1" type="ORF">CVT26_003371</name>
</gene>
<name>A0A409VQK2_9AGAR</name>
<comment type="caution">
    <text evidence="1">The sequence shown here is derived from an EMBL/GenBank/DDBJ whole genome shotgun (WGS) entry which is preliminary data.</text>
</comment>
<evidence type="ECO:0000313" key="1">
    <source>
        <dbReference type="EMBL" id="PPQ68565.1"/>
    </source>
</evidence>
<reference evidence="1 2" key="1">
    <citation type="journal article" date="2018" name="Evol. Lett.">
        <title>Horizontal gene cluster transfer increased hallucinogenic mushroom diversity.</title>
        <authorList>
            <person name="Reynolds H.T."/>
            <person name="Vijayakumar V."/>
            <person name="Gluck-Thaler E."/>
            <person name="Korotkin H.B."/>
            <person name="Matheny P.B."/>
            <person name="Slot J.C."/>
        </authorList>
    </citation>
    <scope>NUCLEOTIDE SEQUENCE [LARGE SCALE GENOMIC DNA]</scope>
    <source>
        <strain evidence="1 2">SRW20</strain>
    </source>
</reference>
<organism evidence="1 2">
    <name type="scientific">Gymnopilus dilepis</name>
    <dbReference type="NCBI Taxonomy" id="231916"/>
    <lineage>
        <taxon>Eukaryota</taxon>
        <taxon>Fungi</taxon>
        <taxon>Dikarya</taxon>
        <taxon>Basidiomycota</taxon>
        <taxon>Agaricomycotina</taxon>
        <taxon>Agaricomycetes</taxon>
        <taxon>Agaricomycetidae</taxon>
        <taxon>Agaricales</taxon>
        <taxon>Agaricineae</taxon>
        <taxon>Hymenogastraceae</taxon>
        <taxon>Gymnopilus</taxon>
    </lineage>
</organism>
<proteinExistence type="predicted"/>
<accession>A0A409VQK2</accession>
<protein>
    <submittedName>
        <fullName evidence="1">Uncharacterized protein</fullName>
    </submittedName>
</protein>
<evidence type="ECO:0000313" key="2">
    <source>
        <dbReference type="Proteomes" id="UP000284706"/>
    </source>
</evidence>
<dbReference type="AlphaFoldDB" id="A0A409VQK2"/>
<keyword evidence="2" id="KW-1185">Reference proteome</keyword>
<sequence>MSTLKAVELPSRVHSYCVFNIDDDNTLHQPAPRLLPGSRAASHPRAALWKKTFVKFNTSSIQRILPGLLARY</sequence>